<accession>A0A8C6MLR8</accession>
<keyword evidence="1" id="KW-0732">Signal</keyword>
<comment type="subcellular location">
    <subcellularLocation>
        <location evidence="4">Secreted</location>
    </subcellularLocation>
</comment>
<evidence type="ECO:0000256" key="2">
    <source>
        <dbReference type="ARBA" id="ARBA00023157"/>
    </source>
</evidence>
<dbReference type="InterPro" id="IPR019482">
    <property type="entry name" value="IL-12_beta_cen-dom"/>
</dbReference>
<dbReference type="GeneTree" id="ENSGT00390000012630"/>
<keyword evidence="2" id="KW-1015">Disulfide bond</keyword>
<dbReference type="InterPro" id="IPR015528">
    <property type="entry name" value="IL-12_beta"/>
</dbReference>
<dbReference type="Gene3D" id="2.60.40.10">
    <property type="entry name" value="Immunoglobulins"/>
    <property type="match status" value="2"/>
</dbReference>
<dbReference type="GO" id="GO:0005125">
    <property type="term" value="F:cytokine activity"/>
    <property type="evidence" value="ECO:0007669"/>
    <property type="project" value="UniProtKB-KW"/>
</dbReference>
<keyword evidence="3 4" id="KW-0325">Glycoprotein</keyword>
<gene>
    <name evidence="4" type="primary">IL12B</name>
</gene>
<evidence type="ECO:0000256" key="4">
    <source>
        <dbReference type="RuleBase" id="RU281113"/>
    </source>
</evidence>
<dbReference type="Ensembl" id="ENSNFUT00015036590.1">
    <property type="protein sequence ID" value="ENSNFUP00015035031.1"/>
    <property type="gene ID" value="ENSNFUG00015017007.1"/>
</dbReference>
<dbReference type="InterPro" id="IPR013783">
    <property type="entry name" value="Ig-like_fold"/>
</dbReference>
<name>A0A8C6MLR8_NOTFU</name>
<dbReference type="InterPro" id="IPR036116">
    <property type="entry name" value="FN3_sf"/>
</dbReference>
<dbReference type="GO" id="GO:0004896">
    <property type="term" value="F:cytokine receptor activity"/>
    <property type="evidence" value="ECO:0007669"/>
    <property type="project" value="UniProtKB-UniRule"/>
</dbReference>
<keyword evidence="4" id="KW-0393">Immunoglobulin domain</keyword>
<evidence type="ECO:0000313" key="7">
    <source>
        <dbReference type="Proteomes" id="UP000694548"/>
    </source>
</evidence>
<evidence type="ECO:0000259" key="5">
    <source>
        <dbReference type="Pfam" id="PF10420"/>
    </source>
</evidence>
<protein>
    <recommendedName>
        <fullName evidence="4">Interleukin-12 subunit beta</fullName>
        <shortName evidence="4">IL-12B</shortName>
    </recommendedName>
    <alternativeName>
        <fullName evidence="4">Cytotoxic lymphocyte maturation factor 40 kDa subunit</fullName>
    </alternativeName>
    <alternativeName>
        <fullName evidence="4">IL-12 subunit p40</fullName>
    </alternativeName>
</protein>
<dbReference type="PANTHER" id="PTHR48485">
    <property type="entry name" value="INTERLEUKIN-12 SUBUNIT BETA-RELATED"/>
    <property type="match status" value="1"/>
</dbReference>
<dbReference type="PRINTS" id="PR01928">
    <property type="entry name" value="INTRLEUKN12B"/>
</dbReference>
<dbReference type="Proteomes" id="UP000694548">
    <property type="component" value="Chromosome sgr18"/>
</dbReference>
<feature type="domain" description="Interleukin-12 beta central" evidence="5">
    <location>
        <begin position="86"/>
        <end position="162"/>
    </location>
</feature>
<keyword evidence="4" id="KW-0202">Cytokine</keyword>
<evidence type="ECO:0000256" key="3">
    <source>
        <dbReference type="ARBA" id="ARBA00023180"/>
    </source>
</evidence>
<sequence>CVFVVAKRNSASPVALTCNRMTSGPVTWKLHGEVVDEYYALQDGQNLILSEVHAPMLGEYSCWKGTEKLSSTFLLMEADEEDEIDSFLRCRAKSYDCSFSCMWTGGKYTAVRLGLGHECTDGQKSCKWVSSSDQQQNQFVLTHSRSPYAEESTELEVTVEAIENFHFLKRTKLLFLRDIVIPDSPQIIRCEEVDQHLNVTVDPPSSWSTPHTFFSLEHEIEYMFRDDGRTERSSSTLIPKSISRLRVRSRDPLVLSAWSQWTPWKNTQTMTTFVSAAKNTSKWEIPFCLKTFIHSHLTCRSLFQFDLQSVRALYVCVCVLACQHTGFTKTTDY</sequence>
<reference evidence="6" key="2">
    <citation type="submission" date="2025-08" db="UniProtKB">
        <authorList>
            <consortium name="Ensembl"/>
        </authorList>
    </citation>
    <scope>IDENTIFICATION</scope>
</reference>
<keyword evidence="4" id="KW-0964">Secreted</keyword>
<dbReference type="PANTHER" id="PTHR48485:SF3">
    <property type="entry name" value="INTERLEUKIN-12 SUBUNIT BETA"/>
    <property type="match status" value="1"/>
</dbReference>
<reference evidence="6" key="3">
    <citation type="submission" date="2025-09" db="UniProtKB">
        <authorList>
            <consortium name="Ensembl"/>
        </authorList>
    </citation>
    <scope>IDENTIFICATION</scope>
</reference>
<organism evidence="6 7">
    <name type="scientific">Nothobranchius furzeri</name>
    <name type="common">Turquoise killifish</name>
    <dbReference type="NCBI Taxonomy" id="105023"/>
    <lineage>
        <taxon>Eukaryota</taxon>
        <taxon>Metazoa</taxon>
        <taxon>Chordata</taxon>
        <taxon>Craniata</taxon>
        <taxon>Vertebrata</taxon>
        <taxon>Euteleostomi</taxon>
        <taxon>Actinopterygii</taxon>
        <taxon>Neopterygii</taxon>
        <taxon>Teleostei</taxon>
        <taxon>Neoteleostei</taxon>
        <taxon>Acanthomorphata</taxon>
        <taxon>Ovalentaria</taxon>
        <taxon>Atherinomorphae</taxon>
        <taxon>Cyprinodontiformes</taxon>
        <taxon>Nothobranchiidae</taxon>
        <taxon>Nothobranchius</taxon>
    </lineage>
</organism>
<evidence type="ECO:0000256" key="1">
    <source>
        <dbReference type="ARBA" id="ARBA00022729"/>
    </source>
</evidence>
<evidence type="ECO:0000313" key="6">
    <source>
        <dbReference type="Ensembl" id="ENSNFUP00015035031.1"/>
    </source>
</evidence>
<dbReference type="Pfam" id="PF10420">
    <property type="entry name" value="IL12p40_C"/>
    <property type="match status" value="1"/>
</dbReference>
<keyword evidence="7" id="KW-1185">Reference proteome</keyword>
<proteinExistence type="inferred from homology"/>
<comment type="similarity">
    <text evidence="4">Belongs to the IL-12B family.</text>
</comment>
<dbReference type="InterPro" id="IPR050676">
    <property type="entry name" value="IL-12"/>
</dbReference>
<comment type="subunit">
    <text evidence="4">Heterodimer with IL12A; disulfide-linked. The heterodimer is known as interleukin IL-12.</text>
</comment>
<dbReference type="GO" id="GO:0005615">
    <property type="term" value="C:extracellular space"/>
    <property type="evidence" value="ECO:0007669"/>
    <property type="project" value="UniProtKB-KW"/>
</dbReference>
<dbReference type="SUPFAM" id="SSF49265">
    <property type="entry name" value="Fibronectin type III"/>
    <property type="match status" value="2"/>
</dbReference>
<reference evidence="6" key="1">
    <citation type="submission" date="2014-08" db="EMBL/GenBank/DDBJ databases">
        <authorList>
            <person name="Senf B."/>
            <person name="Petzold A."/>
            <person name="Downie B.R."/>
            <person name="Koch P."/>
            <person name="Platzer M."/>
        </authorList>
    </citation>
    <scope>NUCLEOTIDE SEQUENCE [LARGE SCALE GENOMIC DNA]</scope>
    <source>
        <strain evidence="6">GRZ</strain>
    </source>
</reference>
<dbReference type="AlphaFoldDB" id="A0A8C6MLR8"/>